<keyword evidence="3" id="KW-1185">Reference proteome</keyword>
<dbReference type="GO" id="GO:0006355">
    <property type="term" value="P:regulation of DNA-templated transcription"/>
    <property type="evidence" value="ECO:0007669"/>
    <property type="project" value="InterPro"/>
</dbReference>
<gene>
    <name evidence="2" type="ORF">Cni_G06218</name>
</gene>
<reference evidence="2 3" key="1">
    <citation type="submission" date="2023-10" db="EMBL/GenBank/DDBJ databases">
        <title>Chromosome-scale genome assembly provides insights into flower coloration mechanisms of Canna indica.</title>
        <authorList>
            <person name="Li C."/>
        </authorList>
    </citation>
    <scope>NUCLEOTIDE SEQUENCE [LARGE SCALE GENOMIC DNA]</scope>
    <source>
        <tissue evidence="2">Flower</tissue>
    </source>
</reference>
<proteinExistence type="predicted"/>
<feature type="region of interest" description="Disordered" evidence="1">
    <location>
        <begin position="158"/>
        <end position="182"/>
    </location>
</feature>
<feature type="compositionally biased region" description="Gly residues" evidence="1">
    <location>
        <begin position="1"/>
        <end position="13"/>
    </location>
</feature>
<organism evidence="2 3">
    <name type="scientific">Canna indica</name>
    <name type="common">Indian-shot</name>
    <dbReference type="NCBI Taxonomy" id="4628"/>
    <lineage>
        <taxon>Eukaryota</taxon>
        <taxon>Viridiplantae</taxon>
        <taxon>Streptophyta</taxon>
        <taxon>Embryophyta</taxon>
        <taxon>Tracheophyta</taxon>
        <taxon>Spermatophyta</taxon>
        <taxon>Magnoliopsida</taxon>
        <taxon>Liliopsida</taxon>
        <taxon>Zingiberales</taxon>
        <taxon>Cannaceae</taxon>
        <taxon>Canna</taxon>
    </lineage>
</organism>
<feature type="compositionally biased region" description="Basic and acidic residues" evidence="1">
    <location>
        <begin position="56"/>
        <end position="70"/>
    </location>
</feature>
<feature type="region of interest" description="Disordered" evidence="1">
    <location>
        <begin position="1"/>
        <end position="111"/>
    </location>
</feature>
<dbReference type="GO" id="GO:0009725">
    <property type="term" value="P:response to hormone"/>
    <property type="evidence" value="ECO:0007669"/>
    <property type="project" value="InterPro"/>
</dbReference>
<dbReference type="AlphaFoldDB" id="A0AAQ3Q5R2"/>
<dbReference type="GO" id="GO:0003677">
    <property type="term" value="F:DNA binding"/>
    <property type="evidence" value="ECO:0007669"/>
    <property type="project" value="InterPro"/>
</dbReference>
<accession>A0AAQ3Q5R2</accession>
<protein>
    <submittedName>
        <fullName evidence="2">Auxin response factor 2-like</fullName>
    </submittedName>
</protein>
<evidence type="ECO:0000313" key="2">
    <source>
        <dbReference type="EMBL" id="WOK97510.1"/>
    </source>
</evidence>
<dbReference type="EMBL" id="CP136891">
    <property type="protein sequence ID" value="WOK97510.1"/>
    <property type="molecule type" value="Genomic_DNA"/>
</dbReference>
<evidence type="ECO:0000313" key="3">
    <source>
        <dbReference type="Proteomes" id="UP001327560"/>
    </source>
</evidence>
<name>A0AAQ3Q5R2_9LILI</name>
<dbReference type="GO" id="GO:0005634">
    <property type="term" value="C:nucleus"/>
    <property type="evidence" value="ECO:0007669"/>
    <property type="project" value="InterPro"/>
</dbReference>
<evidence type="ECO:0000256" key="1">
    <source>
        <dbReference type="SAM" id="MobiDB-lite"/>
    </source>
</evidence>
<dbReference type="Proteomes" id="UP001327560">
    <property type="component" value="Chromosome 2"/>
</dbReference>
<sequence length="313" mass="34841">MRRSRTGGGGDEGNGADNEGEGGVSVDGGSAMRRRCRRREVGARKRSVAEATTRSTAEREESGGKRKDPRTAPALLQNPPRRNIPQITRKPATARRFAAHHDEEEEESEHPAHYDALLPAATTEGAFQATSICLELWPRSIDHIFFLFKPSIGCSSSRPPESPSSAGIHTSNGFPPSGRSALSRSCRRIRRRAAYLSRGHRRPVFELAAAAELQKVYCSYLTRRRLIDSVVVVEELRAGSSDFIVSYWKFAKSFNSMISVGMRFRMIYESDDATERRSMPTSDALDVVAKNLNLKFFEVCITWNLDLGKHLIA</sequence>